<organism evidence="3 4">
    <name type="scientific">Pogonophryne albipinna</name>
    <dbReference type="NCBI Taxonomy" id="1090488"/>
    <lineage>
        <taxon>Eukaryota</taxon>
        <taxon>Metazoa</taxon>
        <taxon>Chordata</taxon>
        <taxon>Craniata</taxon>
        <taxon>Vertebrata</taxon>
        <taxon>Euteleostomi</taxon>
        <taxon>Actinopterygii</taxon>
        <taxon>Neopterygii</taxon>
        <taxon>Teleostei</taxon>
        <taxon>Neoteleostei</taxon>
        <taxon>Acanthomorphata</taxon>
        <taxon>Eupercaria</taxon>
        <taxon>Perciformes</taxon>
        <taxon>Notothenioidei</taxon>
        <taxon>Pogonophryne</taxon>
    </lineage>
</organism>
<dbReference type="Pfam" id="PF03015">
    <property type="entry name" value="Sterile"/>
    <property type="match status" value="1"/>
</dbReference>
<evidence type="ECO:0000259" key="2">
    <source>
        <dbReference type="Pfam" id="PF03015"/>
    </source>
</evidence>
<keyword evidence="4" id="KW-1185">Reference proteome</keyword>
<name>A0AAD6B714_9TELE</name>
<dbReference type="Proteomes" id="UP001219934">
    <property type="component" value="Unassembled WGS sequence"/>
</dbReference>
<keyword evidence="1" id="KW-0812">Transmembrane</keyword>
<gene>
    <name evidence="3" type="ORF">JOQ06_002615</name>
</gene>
<sequence length="226" mass="26331">MSGAIQISFCYNDRRGQALTKGCIVPLSEEEETSLTFISSSLSSLSCHMSLSTEYCINMNFKTNPLEQAFRRPNVNLRSNPFTNHCWTALSHTLPALLYDCCLRLTGRKPRMMKTITRLHKAMMVLEYFTSHSWVWSNENVTMLIGQMSQEDKKKYVLNEELSGLPAARKHLNKLRNIRYTFNTVLVVLFWRVFIARSQMARNIWYFVVSLCFKFLSYFRASSSMR</sequence>
<dbReference type="EMBL" id="JAPTMU010000009">
    <property type="protein sequence ID" value="KAJ4937988.1"/>
    <property type="molecule type" value="Genomic_DNA"/>
</dbReference>
<dbReference type="AlphaFoldDB" id="A0AAD6B714"/>
<dbReference type="CDD" id="cd09071">
    <property type="entry name" value="FAR_C"/>
    <property type="match status" value="1"/>
</dbReference>
<comment type="caution">
    <text evidence="3">The sequence shown here is derived from an EMBL/GenBank/DDBJ whole genome shotgun (WGS) entry which is preliminary data.</text>
</comment>
<evidence type="ECO:0000313" key="3">
    <source>
        <dbReference type="EMBL" id="KAJ4937988.1"/>
    </source>
</evidence>
<feature type="transmembrane region" description="Helical" evidence="1">
    <location>
        <begin position="180"/>
        <end position="198"/>
    </location>
</feature>
<keyword evidence="1" id="KW-1133">Transmembrane helix</keyword>
<keyword evidence="1" id="KW-0472">Membrane</keyword>
<protein>
    <recommendedName>
        <fullName evidence="2">Fatty acyl-CoA reductase C-terminal domain-containing protein</fullName>
    </recommendedName>
</protein>
<evidence type="ECO:0000256" key="1">
    <source>
        <dbReference type="SAM" id="Phobius"/>
    </source>
</evidence>
<accession>A0AAD6B714</accession>
<dbReference type="InterPro" id="IPR033640">
    <property type="entry name" value="FAR_C"/>
</dbReference>
<feature type="domain" description="Fatty acyl-CoA reductase C-terminal" evidence="2">
    <location>
        <begin position="92"/>
        <end position="157"/>
    </location>
</feature>
<reference evidence="3" key="1">
    <citation type="submission" date="2022-11" db="EMBL/GenBank/DDBJ databases">
        <title>Chromosome-level genome of Pogonophryne albipinna.</title>
        <authorList>
            <person name="Jo E."/>
        </authorList>
    </citation>
    <scope>NUCLEOTIDE SEQUENCE</scope>
    <source>
        <strain evidence="3">SGF0006</strain>
        <tissue evidence="3">Muscle</tissue>
    </source>
</reference>
<feature type="transmembrane region" description="Helical" evidence="1">
    <location>
        <begin position="204"/>
        <end position="221"/>
    </location>
</feature>
<evidence type="ECO:0000313" key="4">
    <source>
        <dbReference type="Proteomes" id="UP001219934"/>
    </source>
</evidence>
<proteinExistence type="predicted"/>